<keyword evidence="6" id="KW-0119">Carbohydrate metabolism</keyword>
<dbReference type="Pfam" id="PF00759">
    <property type="entry name" value="Glyco_hydro_9"/>
    <property type="match status" value="1"/>
</dbReference>
<proteinExistence type="inferred from homology"/>
<keyword evidence="7" id="KW-0624">Polysaccharide degradation</keyword>
<dbReference type="EC" id="3.2.1.4" evidence="3"/>
<evidence type="ECO:0000256" key="5">
    <source>
        <dbReference type="ARBA" id="ARBA00023001"/>
    </source>
</evidence>
<reference evidence="10" key="1">
    <citation type="journal article" date="2017" name="Nat. Commun.">
        <title>The asparagus genome sheds light on the origin and evolution of a young Y chromosome.</title>
        <authorList>
            <person name="Harkess A."/>
            <person name="Zhou J."/>
            <person name="Xu C."/>
            <person name="Bowers J.E."/>
            <person name="Van der Hulst R."/>
            <person name="Ayyampalayam S."/>
            <person name="Mercati F."/>
            <person name="Riccardi P."/>
            <person name="McKain M.R."/>
            <person name="Kakrana A."/>
            <person name="Tang H."/>
            <person name="Ray J."/>
            <person name="Groenendijk J."/>
            <person name="Arikit S."/>
            <person name="Mathioni S.M."/>
            <person name="Nakano M."/>
            <person name="Shan H."/>
            <person name="Telgmann-Rauber A."/>
            <person name="Kanno A."/>
            <person name="Yue Z."/>
            <person name="Chen H."/>
            <person name="Li W."/>
            <person name="Chen Y."/>
            <person name="Xu X."/>
            <person name="Zhang Y."/>
            <person name="Luo S."/>
            <person name="Chen H."/>
            <person name="Gao J."/>
            <person name="Mao Z."/>
            <person name="Pires J.C."/>
            <person name="Luo M."/>
            <person name="Kudrna D."/>
            <person name="Wing R.A."/>
            <person name="Meyers B.C."/>
            <person name="Yi K."/>
            <person name="Kong H."/>
            <person name="Lavrijsen P."/>
            <person name="Sunseri F."/>
            <person name="Falavigna A."/>
            <person name="Ye Y."/>
            <person name="Leebens-Mack J.H."/>
            <person name="Chen G."/>
        </authorList>
    </citation>
    <scope>NUCLEOTIDE SEQUENCE [LARGE SCALE GENOMIC DNA]</scope>
    <source>
        <strain evidence="10">cv. DH0086</strain>
    </source>
</reference>
<keyword evidence="4" id="KW-0677">Repeat</keyword>
<dbReference type="SUPFAM" id="SSF82185">
    <property type="entry name" value="Histone H3 K4-specific methyltransferase SET7/9 N-terminal domain"/>
    <property type="match status" value="1"/>
</dbReference>
<dbReference type="EMBL" id="CM007387">
    <property type="protein sequence ID" value="ONK63788.1"/>
    <property type="molecule type" value="Genomic_DNA"/>
</dbReference>
<dbReference type="AlphaFoldDB" id="A0A5P1ED36"/>
<dbReference type="SMART" id="SM00698">
    <property type="entry name" value="MORN"/>
    <property type="match status" value="4"/>
</dbReference>
<organism evidence="9 10">
    <name type="scientific">Asparagus officinalis</name>
    <name type="common">Garden asparagus</name>
    <dbReference type="NCBI Taxonomy" id="4686"/>
    <lineage>
        <taxon>Eukaryota</taxon>
        <taxon>Viridiplantae</taxon>
        <taxon>Streptophyta</taxon>
        <taxon>Embryophyta</taxon>
        <taxon>Tracheophyta</taxon>
        <taxon>Spermatophyta</taxon>
        <taxon>Magnoliopsida</taxon>
        <taxon>Liliopsida</taxon>
        <taxon>Asparagales</taxon>
        <taxon>Asparagaceae</taxon>
        <taxon>Asparagoideae</taxon>
        <taxon>Asparagus</taxon>
    </lineage>
</organism>
<dbReference type="InterPro" id="IPR008928">
    <property type="entry name" value="6-hairpin_glycosidase_sf"/>
</dbReference>
<evidence type="ECO:0000256" key="4">
    <source>
        <dbReference type="ARBA" id="ARBA00022737"/>
    </source>
</evidence>
<evidence type="ECO:0000256" key="3">
    <source>
        <dbReference type="ARBA" id="ARBA00012601"/>
    </source>
</evidence>
<dbReference type="InterPro" id="IPR001701">
    <property type="entry name" value="Glyco_hydro_9"/>
</dbReference>
<protein>
    <recommendedName>
        <fullName evidence="3">cellulase</fullName>
        <ecNumber evidence="3">3.2.1.4</ecNumber>
    </recommendedName>
</protein>
<comment type="similarity">
    <text evidence="2">Belongs to the glycosyl hydrolase 9 (cellulase E) family.</text>
</comment>
<name>A0A5P1ED36_ASPOF</name>
<evidence type="ECO:0000256" key="7">
    <source>
        <dbReference type="ARBA" id="ARBA00023326"/>
    </source>
</evidence>
<dbReference type="GO" id="GO:0030245">
    <property type="term" value="P:cellulose catabolic process"/>
    <property type="evidence" value="ECO:0007669"/>
    <property type="project" value="UniProtKB-KW"/>
</dbReference>
<dbReference type="InterPro" id="IPR012341">
    <property type="entry name" value="6hp_glycosidase-like_sf"/>
</dbReference>
<keyword evidence="10" id="KW-1185">Reference proteome</keyword>
<dbReference type="Gene3D" id="2.20.110.10">
    <property type="entry name" value="Histone H3 K4-specific methyltransferase SET7/9 N-terminal domain"/>
    <property type="match status" value="2"/>
</dbReference>
<dbReference type="PANTHER" id="PTHR23084:SF179">
    <property type="entry name" value="OS10G0565000 PROTEIN"/>
    <property type="match status" value="1"/>
</dbReference>
<dbReference type="GO" id="GO:0016020">
    <property type="term" value="C:membrane"/>
    <property type="evidence" value="ECO:0007669"/>
    <property type="project" value="UniProtKB-ARBA"/>
</dbReference>
<dbReference type="PANTHER" id="PTHR23084">
    <property type="entry name" value="PHOSPHATIDYLINOSITOL-4-PHOSPHATE 5-KINASE RELATED"/>
    <property type="match status" value="1"/>
</dbReference>
<dbReference type="FunFam" id="2.20.110.10:FF:000002">
    <property type="entry name" value="Phosphatidylinositol 4-phosphate 5-kinase 8"/>
    <property type="match status" value="3"/>
</dbReference>
<dbReference type="SUPFAM" id="SSF48208">
    <property type="entry name" value="Six-hairpin glycosidases"/>
    <property type="match status" value="1"/>
</dbReference>
<dbReference type="Pfam" id="PF02493">
    <property type="entry name" value="MORN"/>
    <property type="match status" value="5"/>
</dbReference>
<dbReference type="Gramene" id="ONK63788">
    <property type="protein sequence ID" value="ONK63788"/>
    <property type="gene ID" value="A4U43_C07F18930"/>
</dbReference>
<evidence type="ECO:0000256" key="6">
    <source>
        <dbReference type="ARBA" id="ARBA00023277"/>
    </source>
</evidence>
<evidence type="ECO:0000256" key="2">
    <source>
        <dbReference type="ARBA" id="ARBA00007072"/>
    </source>
</evidence>
<dbReference type="GO" id="GO:0008810">
    <property type="term" value="F:cellulase activity"/>
    <property type="evidence" value="ECO:0007669"/>
    <property type="project" value="UniProtKB-EC"/>
</dbReference>
<evidence type="ECO:0000259" key="8">
    <source>
        <dbReference type="Pfam" id="PF00759"/>
    </source>
</evidence>
<gene>
    <name evidence="9" type="ORF">A4U43_C07F18930</name>
</gene>
<accession>A0A5P1ED36</accession>
<sequence length="209" mass="23732">MEDESNANNAALKQYQAKAEFFLCACLQKNNGYNVAMTPGGLLYFNEWNNMQYVSSASFLMAIYSDYLLMEGAKLNCPDGQVQAIDLLKLAQSQVYNNGDVYEGEFHKRKCSGSGVYYYYMSGRYEGDWVDDKYDGYRVETWARGSRYRGQYRQGLRHGFGVYRFYTGDVYAGGWSNGQSHGCGVHTCEDGSWYVGEFKWGVKHGLGLV</sequence>
<comment type="catalytic activity">
    <reaction evidence="1">
        <text>Endohydrolysis of (1-&gt;4)-beta-D-glucosidic linkages in cellulose, lichenin and cereal beta-D-glucans.</text>
        <dbReference type="EC" id="3.2.1.4"/>
    </reaction>
</comment>
<evidence type="ECO:0000256" key="1">
    <source>
        <dbReference type="ARBA" id="ARBA00000966"/>
    </source>
</evidence>
<keyword evidence="5" id="KW-0136">Cellulose degradation</keyword>
<dbReference type="InterPro" id="IPR003409">
    <property type="entry name" value="MORN"/>
</dbReference>
<evidence type="ECO:0000313" key="10">
    <source>
        <dbReference type="Proteomes" id="UP000243459"/>
    </source>
</evidence>
<dbReference type="Gene3D" id="1.50.10.10">
    <property type="match status" value="1"/>
</dbReference>
<evidence type="ECO:0000313" key="9">
    <source>
        <dbReference type="EMBL" id="ONK63788.1"/>
    </source>
</evidence>
<dbReference type="Proteomes" id="UP000243459">
    <property type="component" value="Chromosome 7"/>
</dbReference>
<feature type="domain" description="Glycoside hydrolase family 9" evidence="8">
    <location>
        <begin position="9"/>
        <end position="95"/>
    </location>
</feature>